<dbReference type="EMBL" id="CAKOFQ010006848">
    <property type="protein sequence ID" value="CAH1976463.1"/>
    <property type="molecule type" value="Genomic_DNA"/>
</dbReference>
<dbReference type="Proteomes" id="UP001152888">
    <property type="component" value="Unassembled WGS sequence"/>
</dbReference>
<organism evidence="1 2">
    <name type="scientific">Acanthoscelides obtectus</name>
    <name type="common">Bean weevil</name>
    <name type="synonym">Bruchus obtectus</name>
    <dbReference type="NCBI Taxonomy" id="200917"/>
    <lineage>
        <taxon>Eukaryota</taxon>
        <taxon>Metazoa</taxon>
        <taxon>Ecdysozoa</taxon>
        <taxon>Arthropoda</taxon>
        <taxon>Hexapoda</taxon>
        <taxon>Insecta</taxon>
        <taxon>Pterygota</taxon>
        <taxon>Neoptera</taxon>
        <taxon>Endopterygota</taxon>
        <taxon>Coleoptera</taxon>
        <taxon>Polyphaga</taxon>
        <taxon>Cucujiformia</taxon>
        <taxon>Chrysomeloidea</taxon>
        <taxon>Chrysomelidae</taxon>
        <taxon>Bruchinae</taxon>
        <taxon>Bruchini</taxon>
        <taxon>Acanthoscelides</taxon>
    </lineage>
</organism>
<protein>
    <submittedName>
        <fullName evidence="1">Uncharacterized protein</fullName>
    </submittedName>
</protein>
<reference evidence="1" key="1">
    <citation type="submission" date="2022-03" db="EMBL/GenBank/DDBJ databases">
        <authorList>
            <person name="Sayadi A."/>
        </authorList>
    </citation>
    <scope>NUCLEOTIDE SEQUENCE</scope>
</reference>
<accession>A0A9P0KNJ5</accession>
<comment type="caution">
    <text evidence="1">The sequence shown here is derived from an EMBL/GenBank/DDBJ whole genome shotgun (WGS) entry which is preliminary data.</text>
</comment>
<evidence type="ECO:0000313" key="2">
    <source>
        <dbReference type="Proteomes" id="UP001152888"/>
    </source>
</evidence>
<evidence type="ECO:0000313" key="1">
    <source>
        <dbReference type="EMBL" id="CAH1976463.1"/>
    </source>
</evidence>
<proteinExistence type="predicted"/>
<name>A0A9P0KNJ5_ACAOB</name>
<dbReference type="AlphaFoldDB" id="A0A9P0KNJ5"/>
<gene>
    <name evidence="1" type="ORF">ACAOBT_LOCUS12144</name>
</gene>
<dbReference type="OrthoDB" id="6611808at2759"/>
<sequence length="202" mass="22196">MVFVCPPKEETETKVKLLNNLKNAIVEMEKSSQSGVSPICLPCYVPLEDISICMPSAAKPKESVGGDFCPPNVMVCYKICQKDPKPETRVNQQIEVVRRVRQSKSRELRASILYTGCNCEKKDGLQDDCPRTVCHGSPECLTQPPTCGPSEFCNGKHLGKKGYGSKYVGKREDEGDSKKGSNARYKCFPAVVQPPACCCPLS</sequence>
<keyword evidence="2" id="KW-1185">Reference proteome</keyword>